<evidence type="ECO:0000313" key="1">
    <source>
        <dbReference type="EMBL" id="MBD8066043.1"/>
    </source>
</evidence>
<accession>A0A927FWC4</accession>
<keyword evidence="2" id="KW-1185">Reference proteome</keyword>
<dbReference type="AlphaFoldDB" id="A0A927FWC4"/>
<evidence type="ECO:0008006" key="3">
    <source>
        <dbReference type="Google" id="ProtNLM"/>
    </source>
</evidence>
<dbReference type="RefSeq" id="WP_191775327.1">
    <property type="nucleotide sequence ID" value="NZ_JACYFU010000002.1"/>
</dbReference>
<name>A0A927FWC4_9HYPH</name>
<dbReference type="Proteomes" id="UP000654108">
    <property type="component" value="Unassembled WGS sequence"/>
</dbReference>
<sequence>MPDENLAGLVARAASVNVYPHARDVLALADVGSFRPESIAMQSAGTASGLAQVLGTNPDLLQPLYYPARGDRHIDFFGTNLRAKHREPLRRRLSPRALCASPYIKAVWSLRPLTFDPSTKEILLSACPVCGNDLGFTRTWGVEFCEHCVGEDEYGLPVSKVDLRDFPQELVEVADEAALDFVTALIDPDPERRRGTMPSLHDSLSVLDRGQLFELAVAIGAALMLNHDTQRPLDPTNINRGRIRGIEPSALAAAGRAIITWPRGFLKLCEAQAASVDRRGNKWGIHKELGALGNLRRDPHLDLDTKDIIASATASYFRASASRQGVPRNAAYRSEAYVGAKELCAKFNVDYGLMLKVTRHPDVFTMRGEEAEFSPLNLMKWQGEAILRNYKQLVSESTLGWRLGLPVDAIQDFASSLWLKPAQGVEATLTLEGRHYHGSDITDLFDYYVEIFPRVKKQPGYVTFGEAMLMFPAGRRPWFPLWEDIFYNRVNSFLHKEPTRGVTEAVSVRASDIDRERLLKRLYELPAPDLDRVTIGNANLMLGIYVYPVFTACVEAGLLSVDADKMVPYAQVMEFAGKYVLTNEIGIRSGRSRLQLRNWLAVNGVQPAIDLEVKGGLLYDRAKVEPLL</sequence>
<proteinExistence type="predicted"/>
<dbReference type="EMBL" id="JACYFU010000002">
    <property type="protein sequence ID" value="MBD8066043.1"/>
    <property type="molecule type" value="Genomic_DNA"/>
</dbReference>
<gene>
    <name evidence="1" type="ORF">IC608_11220</name>
</gene>
<reference evidence="1" key="1">
    <citation type="submission" date="2020-09" db="EMBL/GenBank/DDBJ databases">
        <title>Genome seq and assembly of Devosia sp.</title>
        <authorList>
            <person name="Chhetri G."/>
        </authorList>
    </citation>
    <scope>NUCLEOTIDE SEQUENCE</scope>
    <source>
        <strain evidence="1">PTR5</strain>
    </source>
</reference>
<protein>
    <recommendedName>
        <fullName evidence="3">TniQ protein</fullName>
    </recommendedName>
</protein>
<organism evidence="1 2">
    <name type="scientific">Devosia oryzisoli</name>
    <dbReference type="NCBI Taxonomy" id="2774138"/>
    <lineage>
        <taxon>Bacteria</taxon>
        <taxon>Pseudomonadati</taxon>
        <taxon>Pseudomonadota</taxon>
        <taxon>Alphaproteobacteria</taxon>
        <taxon>Hyphomicrobiales</taxon>
        <taxon>Devosiaceae</taxon>
        <taxon>Devosia</taxon>
    </lineage>
</organism>
<evidence type="ECO:0000313" key="2">
    <source>
        <dbReference type="Proteomes" id="UP000654108"/>
    </source>
</evidence>
<comment type="caution">
    <text evidence="1">The sequence shown here is derived from an EMBL/GenBank/DDBJ whole genome shotgun (WGS) entry which is preliminary data.</text>
</comment>